<name>A0A292Q255_9PEZI</name>
<feature type="domain" description="C2H2-type" evidence="11">
    <location>
        <begin position="214"/>
        <end position="241"/>
    </location>
</feature>
<dbReference type="PANTHER" id="PTHR16515">
    <property type="entry name" value="PR DOMAIN ZINC FINGER PROTEIN"/>
    <property type="match status" value="1"/>
</dbReference>
<proteinExistence type="predicted"/>
<dbReference type="PROSITE" id="PS50157">
    <property type="entry name" value="ZINC_FINGER_C2H2_2"/>
    <property type="match status" value="2"/>
</dbReference>
<gene>
    <name evidence="12" type="ORF">GSTUAT00002097001</name>
</gene>
<keyword evidence="6" id="KW-0805">Transcription regulation</keyword>
<evidence type="ECO:0000256" key="10">
    <source>
        <dbReference type="SAM" id="MobiDB-lite"/>
    </source>
</evidence>
<dbReference type="FunFam" id="3.30.160.60:FF:000176">
    <property type="entry name" value="zinc finger protein 70"/>
    <property type="match status" value="1"/>
</dbReference>
<keyword evidence="7" id="KW-0804">Transcription</keyword>
<evidence type="ECO:0000256" key="1">
    <source>
        <dbReference type="ARBA" id="ARBA00004123"/>
    </source>
</evidence>
<evidence type="ECO:0000256" key="4">
    <source>
        <dbReference type="ARBA" id="ARBA00022771"/>
    </source>
</evidence>
<evidence type="ECO:0000256" key="2">
    <source>
        <dbReference type="ARBA" id="ARBA00022723"/>
    </source>
</evidence>
<keyword evidence="8" id="KW-0539">Nucleus</keyword>
<dbReference type="InterPro" id="IPR036236">
    <property type="entry name" value="Znf_C2H2_sf"/>
</dbReference>
<dbReference type="GO" id="GO:0005634">
    <property type="term" value="C:nucleus"/>
    <property type="evidence" value="ECO:0007669"/>
    <property type="project" value="UniProtKB-SubCell"/>
</dbReference>
<dbReference type="PROSITE" id="PS00028">
    <property type="entry name" value="ZINC_FINGER_C2H2_1"/>
    <property type="match status" value="2"/>
</dbReference>
<evidence type="ECO:0000256" key="7">
    <source>
        <dbReference type="ARBA" id="ARBA00023163"/>
    </source>
</evidence>
<evidence type="ECO:0000313" key="12">
    <source>
        <dbReference type="EMBL" id="CUS13886.1"/>
    </source>
</evidence>
<dbReference type="GO" id="GO:0008270">
    <property type="term" value="F:zinc ion binding"/>
    <property type="evidence" value="ECO:0007669"/>
    <property type="project" value="UniProtKB-KW"/>
</dbReference>
<organism evidence="12 13">
    <name type="scientific">Tuber aestivum</name>
    <name type="common">summer truffle</name>
    <dbReference type="NCBI Taxonomy" id="59557"/>
    <lineage>
        <taxon>Eukaryota</taxon>
        <taxon>Fungi</taxon>
        <taxon>Dikarya</taxon>
        <taxon>Ascomycota</taxon>
        <taxon>Pezizomycotina</taxon>
        <taxon>Pezizomycetes</taxon>
        <taxon>Pezizales</taxon>
        <taxon>Tuberaceae</taxon>
        <taxon>Tuber</taxon>
    </lineage>
</organism>
<dbReference type="InterPro" id="IPR013087">
    <property type="entry name" value="Znf_C2H2_type"/>
</dbReference>
<evidence type="ECO:0000259" key="11">
    <source>
        <dbReference type="PROSITE" id="PS50157"/>
    </source>
</evidence>
<sequence>MNLPSLVHQSRHHNHYPQSTQGNGLDFSDHHHQSPAPYIHRPHEYAHPPAPPPSPPVEDNNRCSLPSISALLVFADGGQLGGNGMDRMERQQRSPQYQSQTPHSSGPALPLTPPMRPDSVFEGNNSPPLSSTSPSSSYFYSPTSSQGGNRNSYPPSQSKYPSPPEPSYHHQYPSYPPSTPQSQPTMAYTSNPWHHHHHSSPASHAAFPQSQDRYICPTCNKAFSRPSSLRIHSHSHTGEKPFKCPHHGCGKAFSVRSNMKRHERGCHQ</sequence>
<keyword evidence="13" id="KW-1185">Reference proteome</keyword>
<evidence type="ECO:0000256" key="6">
    <source>
        <dbReference type="ARBA" id="ARBA00023015"/>
    </source>
</evidence>
<protein>
    <recommendedName>
        <fullName evidence="11">C2H2-type domain-containing protein</fullName>
    </recommendedName>
</protein>
<dbReference type="SUPFAM" id="SSF57667">
    <property type="entry name" value="beta-beta-alpha zinc fingers"/>
    <property type="match status" value="1"/>
</dbReference>
<evidence type="ECO:0000256" key="3">
    <source>
        <dbReference type="ARBA" id="ARBA00022737"/>
    </source>
</evidence>
<dbReference type="FunFam" id="3.30.160.60:FF:000060">
    <property type="entry name" value="zinc finger protein 436"/>
    <property type="match status" value="1"/>
</dbReference>
<evidence type="ECO:0000256" key="8">
    <source>
        <dbReference type="ARBA" id="ARBA00023242"/>
    </source>
</evidence>
<dbReference type="InterPro" id="IPR050331">
    <property type="entry name" value="Zinc_finger"/>
</dbReference>
<dbReference type="GO" id="GO:0010468">
    <property type="term" value="P:regulation of gene expression"/>
    <property type="evidence" value="ECO:0007669"/>
    <property type="project" value="TreeGrafter"/>
</dbReference>
<feature type="region of interest" description="Disordered" evidence="10">
    <location>
        <begin position="1"/>
        <end position="63"/>
    </location>
</feature>
<keyword evidence="5" id="KW-0862">Zinc</keyword>
<accession>A0A292Q255</accession>
<comment type="subcellular location">
    <subcellularLocation>
        <location evidence="1">Nucleus</location>
    </subcellularLocation>
</comment>
<dbReference type="Gene3D" id="3.30.160.60">
    <property type="entry name" value="Classic Zinc Finger"/>
    <property type="match status" value="2"/>
</dbReference>
<dbReference type="SMART" id="SM00355">
    <property type="entry name" value="ZnF_C2H2"/>
    <property type="match status" value="2"/>
</dbReference>
<dbReference type="EMBL" id="LN890966">
    <property type="protein sequence ID" value="CUS13886.1"/>
    <property type="molecule type" value="Genomic_DNA"/>
</dbReference>
<reference evidence="12" key="1">
    <citation type="submission" date="2015-10" db="EMBL/GenBank/DDBJ databases">
        <authorList>
            <person name="Regsiter A."/>
            <person name="william w."/>
        </authorList>
    </citation>
    <scope>NUCLEOTIDE SEQUENCE</scope>
    <source>
        <strain evidence="12">Montdore</strain>
    </source>
</reference>
<keyword evidence="4 9" id="KW-0863">Zinc-finger</keyword>
<feature type="domain" description="C2H2-type" evidence="11">
    <location>
        <begin position="242"/>
        <end position="268"/>
    </location>
</feature>
<keyword evidence="2" id="KW-0479">Metal-binding</keyword>
<feature type="compositionally biased region" description="Polar residues" evidence="10">
    <location>
        <begin position="93"/>
        <end position="104"/>
    </location>
</feature>
<dbReference type="PANTHER" id="PTHR16515:SF49">
    <property type="entry name" value="GASTRULA ZINC FINGER PROTEIN XLCGF49.1-LIKE-RELATED"/>
    <property type="match status" value="1"/>
</dbReference>
<evidence type="ECO:0000256" key="5">
    <source>
        <dbReference type="ARBA" id="ARBA00022833"/>
    </source>
</evidence>
<dbReference type="AlphaFoldDB" id="A0A292Q255"/>
<dbReference type="Pfam" id="PF00096">
    <property type="entry name" value="zf-C2H2"/>
    <property type="match status" value="2"/>
</dbReference>
<evidence type="ECO:0000256" key="9">
    <source>
        <dbReference type="PROSITE-ProRule" id="PRU00042"/>
    </source>
</evidence>
<dbReference type="Proteomes" id="UP001412239">
    <property type="component" value="Unassembled WGS sequence"/>
</dbReference>
<feature type="compositionally biased region" description="Low complexity" evidence="10">
    <location>
        <begin position="126"/>
        <end position="145"/>
    </location>
</feature>
<feature type="region of interest" description="Disordered" evidence="10">
    <location>
        <begin position="77"/>
        <end position="206"/>
    </location>
</feature>
<keyword evidence="3" id="KW-0677">Repeat</keyword>
<evidence type="ECO:0000313" key="13">
    <source>
        <dbReference type="Proteomes" id="UP001412239"/>
    </source>
</evidence>